<comment type="caution">
    <text evidence="1">The sequence shown here is derived from an EMBL/GenBank/DDBJ whole genome shotgun (WGS) entry which is preliminary data.</text>
</comment>
<evidence type="ECO:0000313" key="2">
    <source>
        <dbReference type="Proteomes" id="UP000016843"/>
    </source>
</evidence>
<evidence type="ECO:0000313" key="1">
    <source>
        <dbReference type="EMBL" id="ERM81011.1"/>
    </source>
</evidence>
<organism evidence="1 2">
    <name type="scientific">Rhodonellum psychrophilum GCM71 = DSM 17998</name>
    <dbReference type="NCBI Taxonomy" id="1123057"/>
    <lineage>
        <taxon>Bacteria</taxon>
        <taxon>Pseudomonadati</taxon>
        <taxon>Bacteroidota</taxon>
        <taxon>Cytophagia</taxon>
        <taxon>Cytophagales</taxon>
        <taxon>Cytophagaceae</taxon>
        <taxon>Rhodonellum</taxon>
    </lineage>
</organism>
<dbReference type="AlphaFoldDB" id="U5BWM6"/>
<proteinExistence type="predicted"/>
<keyword evidence="2" id="KW-1185">Reference proteome</keyword>
<gene>
    <name evidence="1" type="ORF">P872_11455</name>
</gene>
<dbReference type="Proteomes" id="UP000016843">
    <property type="component" value="Unassembled WGS sequence"/>
</dbReference>
<sequence length="31" mass="3754">MKRMMDELKIEKIKKSFKGPSKLFFTKTKSF</sequence>
<dbReference type="EMBL" id="AWXR01000066">
    <property type="protein sequence ID" value="ERM81011.1"/>
    <property type="molecule type" value="Genomic_DNA"/>
</dbReference>
<accession>U5BWM6</accession>
<reference evidence="1 2" key="1">
    <citation type="journal article" date="2013" name="Genome Announc.">
        <title>Draft Genome Sequence of the Psychrophilic and Alkaliphilic Rhodonellum psychrophilum Strain GCM71T.</title>
        <authorList>
            <person name="Hauptmann A.L."/>
            <person name="Glaring M.A."/>
            <person name="Hallin P.F."/>
            <person name="Prieme A."/>
            <person name="Stougaard P."/>
        </authorList>
    </citation>
    <scope>NUCLEOTIDE SEQUENCE [LARGE SCALE GENOMIC DNA]</scope>
    <source>
        <strain evidence="1 2">GCM71</strain>
    </source>
</reference>
<protein>
    <submittedName>
        <fullName evidence="1">Uncharacterized protein</fullName>
    </submittedName>
</protein>
<name>U5BWM6_9BACT</name>